<evidence type="ECO:0000313" key="8">
    <source>
        <dbReference type="EMBL" id="ADZ82875.1"/>
    </source>
</evidence>
<dbReference type="SMART" id="SM01133">
    <property type="entry name" value="DeoC"/>
    <property type="match status" value="1"/>
</dbReference>
<dbReference type="Pfam" id="PF01791">
    <property type="entry name" value="DeoC"/>
    <property type="match status" value="1"/>
</dbReference>
<comment type="catalytic activity">
    <reaction evidence="5 7">
        <text>2-deoxy-D-ribose 5-phosphate = D-glyceraldehyde 3-phosphate + acetaldehyde</text>
        <dbReference type="Rhea" id="RHEA:12821"/>
        <dbReference type="ChEBI" id="CHEBI:15343"/>
        <dbReference type="ChEBI" id="CHEBI:59776"/>
        <dbReference type="ChEBI" id="CHEBI:62877"/>
        <dbReference type="EC" id="4.1.2.4"/>
    </reaction>
</comment>
<feature type="active site" description="Proton donor/acceptor" evidence="7">
    <location>
        <position position="89"/>
    </location>
</feature>
<comment type="function">
    <text evidence="6 7">Catalyzes a reversible aldol reaction between acetaldehyde and D-glyceraldehyde 3-phosphate to generate 2-deoxy-D-ribose 5-phosphate.</text>
</comment>
<dbReference type="GO" id="GO:0009264">
    <property type="term" value="P:deoxyribonucleotide catabolic process"/>
    <property type="evidence" value="ECO:0007669"/>
    <property type="project" value="UniProtKB-UniRule"/>
</dbReference>
<dbReference type="RefSeq" id="WP_013656174.1">
    <property type="nucleotide sequence ID" value="NC_015275.1"/>
</dbReference>
<dbReference type="KEGG" id="cle:Clole_1146"/>
<name>F2JSP1_CELLD</name>
<dbReference type="HAMAP" id="MF_00114">
    <property type="entry name" value="DeoC_type1"/>
    <property type="match status" value="1"/>
</dbReference>
<sequence>MNISQTIDHTLLRATATEAEIKAICEEAIAYQFKTVCVPTCYVPIAADLLEGTDIGITTVVGFPLGNETAATKAFQAKEAVVNGASDIDTVINIGALKDEKYDYVQFDIEEVVKAAKAADPKTIVKVIIETCYLTKEEIIKATEIVMAAGADFVKTSTGFGTGGATLEDVKLMKQTAGNQIQVKASGGISDAETANAMIEAGATRLGVSKSIAIVTGQKVTDDGSY</sequence>
<dbReference type="Gene3D" id="3.20.20.70">
    <property type="entry name" value="Aldolase class I"/>
    <property type="match status" value="1"/>
</dbReference>
<accession>F2JSP1</accession>
<dbReference type="eggNOG" id="COG0274">
    <property type="taxonomic scope" value="Bacteria"/>
</dbReference>
<dbReference type="Proteomes" id="UP000008467">
    <property type="component" value="Chromosome"/>
</dbReference>
<evidence type="ECO:0000256" key="4">
    <source>
        <dbReference type="ARBA" id="ARBA00023270"/>
    </source>
</evidence>
<dbReference type="AlphaFoldDB" id="F2JSP1"/>
<dbReference type="FunFam" id="3.20.20.70:FF:000044">
    <property type="entry name" value="Deoxyribose-phosphate aldolase"/>
    <property type="match status" value="1"/>
</dbReference>
<evidence type="ECO:0000256" key="7">
    <source>
        <dbReference type="HAMAP-Rule" id="MF_00114"/>
    </source>
</evidence>
<evidence type="ECO:0000256" key="5">
    <source>
        <dbReference type="ARBA" id="ARBA00048791"/>
    </source>
</evidence>
<dbReference type="GO" id="GO:0004139">
    <property type="term" value="F:deoxyribose-phosphate aldolase activity"/>
    <property type="evidence" value="ECO:0007669"/>
    <property type="project" value="UniProtKB-UniRule"/>
</dbReference>
<dbReference type="SUPFAM" id="SSF51569">
    <property type="entry name" value="Aldolase"/>
    <property type="match status" value="1"/>
</dbReference>
<dbReference type="EMBL" id="CP002582">
    <property type="protein sequence ID" value="ADZ82875.1"/>
    <property type="molecule type" value="Genomic_DNA"/>
</dbReference>
<dbReference type="STRING" id="642492.Clole_1146"/>
<dbReference type="HOGENOM" id="CLU_053595_0_2_9"/>
<dbReference type="NCBIfam" id="TIGR00126">
    <property type="entry name" value="deoC"/>
    <property type="match status" value="1"/>
</dbReference>
<dbReference type="EC" id="4.1.2.4" evidence="7"/>
<dbReference type="PIRSF" id="PIRSF001357">
    <property type="entry name" value="DeoC"/>
    <property type="match status" value="1"/>
</dbReference>
<comment type="similarity">
    <text evidence="1 7">Belongs to the DeoC/FbaB aldolase family. DeoC type 1 subfamily.</text>
</comment>
<dbReference type="GO" id="GO:0006018">
    <property type="term" value="P:2-deoxyribose 1-phosphate catabolic process"/>
    <property type="evidence" value="ECO:0007669"/>
    <property type="project" value="UniProtKB-UniRule"/>
</dbReference>
<evidence type="ECO:0000313" key="9">
    <source>
        <dbReference type="Proteomes" id="UP000008467"/>
    </source>
</evidence>
<keyword evidence="4 7" id="KW-0704">Schiff base</keyword>
<keyword evidence="2 7" id="KW-0963">Cytoplasm</keyword>
<dbReference type="GO" id="GO:0016052">
    <property type="term" value="P:carbohydrate catabolic process"/>
    <property type="evidence" value="ECO:0007669"/>
    <property type="project" value="TreeGrafter"/>
</dbReference>
<keyword evidence="9" id="KW-1185">Reference proteome</keyword>
<reference evidence="8 9" key="1">
    <citation type="journal article" date="2011" name="J. Bacteriol.">
        <title>Complete genome sequence of the cellulose-degrading bacterium Cellulosilyticum lentocellum.</title>
        <authorList>
            <consortium name="US DOE Joint Genome Institute"/>
            <person name="Miller D.A."/>
            <person name="Suen G."/>
            <person name="Bruce D."/>
            <person name="Copeland A."/>
            <person name="Cheng J.F."/>
            <person name="Detter C."/>
            <person name="Goodwin L.A."/>
            <person name="Han C.S."/>
            <person name="Hauser L.J."/>
            <person name="Land M.L."/>
            <person name="Lapidus A."/>
            <person name="Lucas S."/>
            <person name="Meincke L."/>
            <person name="Pitluck S."/>
            <person name="Tapia R."/>
            <person name="Teshima H."/>
            <person name="Woyke T."/>
            <person name="Fox B.G."/>
            <person name="Angert E.R."/>
            <person name="Currie C.R."/>
        </authorList>
    </citation>
    <scope>NUCLEOTIDE SEQUENCE [LARGE SCALE GENOMIC DNA]</scope>
    <source>
        <strain evidence="9">ATCC 49066 / DSM 5427 / NCIMB 11756 / RHM5</strain>
    </source>
</reference>
<dbReference type="PANTHER" id="PTHR10889:SF1">
    <property type="entry name" value="DEOXYRIBOSE-PHOSPHATE ALDOLASE"/>
    <property type="match status" value="1"/>
</dbReference>
<evidence type="ECO:0000256" key="1">
    <source>
        <dbReference type="ARBA" id="ARBA00010936"/>
    </source>
</evidence>
<comment type="subcellular location">
    <subcellularLocation>
        <location evidence="7">Cytoplasm</location>
    </subcellularLocation>
</comment>
<evidence type="ECO:0000256" key="3">
    <source>
        <dbReference type="ARBA" id="ARBA00023239"/>
    </source>
</evidence>
<dbReference type="PANTHER" id="PTHR10889">
    <property type="entry name" value="DEOXYRIBOSE-PHOSPHATE ALDOLASE"/>
    <property type="match status" value="1"/>
</dbReference>
<comment type="pathway">
    <text evidence="7">Carbohydrate degradation; 2-deoxy-D-ribose 1-phosphate degradation; D-glyceraldehyde 3-phosphate and acetaldehyde from 2-deoxy-alpha-D-ribose 1-phosphate: step 2/2.</text>
</comment>
<dbReference type="InterPro" id="IPR013785">
    <property type="entry name" value="Aldolase_TIM"/>
</dbReference>
<dbReference type="UniPathway" id="UPA00002">
    <property type="reaction ID" value="UER00468"/>
</dbReference>
<gene>
    <name evidence="7" type="primary">deoC</name>
    <name evidence="8" type="ordered locus">Clole_1146</name>
</gene>
<feature type="active site" description="Proton donor/acceptor" evidence="7">
    <location>
        <position position="184"/>
    </location>
</feature>
<evidence type="ECO:0000256" key="2">
    <source>
        <dbReference type="ARBA" id="ARBA00022490"/>
    </source>
</evidence>
<proteinExistence type="inferred from homology"/>
<evidence type="ECO:0000256" key="6">
    <source>
        <dbReference type="ARBA" id="ARBA00056337"/>
    </source>
</evidence>
<organism evidence="8 9">
    <name type="scientific">Cellulosilyticum lentocellum (strain ATCC 49066 / DSM 5427 / NCIMB 11756 / RHM5)</name>
    <name type="common">Clostridium lentocellum</name>
    <dbReference type="NCBI Taxonomy" id="642492"/>
    <lineage>
        <taxon>Bacteria</taxon>
        <taxon>Bacillati</taxon>
        <taxon>Bacillota</taxon>
        <taxon>Clostridia</taxon>
        <taxon>Lachnospirales</taxon>
        <taxon>Cellulosilyticaceae</taxon>
        <taxon>Cellulosilyticum</taxon>
    </lineage>
</organism>
<protein>
    <recommendedName>
        <fullName evidence="7">Deoxyribose-phosphate aldolase</fullName>
        <shortName evidence="7">DERA</shortName>
        <ecNumber evidence="7">4.1.2.4</ecNumber>
    </recommendedName>
    <alternativeName>
        <fullName evidence="7">2-deoxy-D-ribose 5-phosphate aldolase</fullName>
    </alternativeName>
    <alternativeName>
        <fullName evidence="7">Phosphodeoxyriboaldolase</fullName>
        <shortName evidence="7">Deoxyriboaldolase</shortName>
    </alternativeName>
</protein>
<dbReference type="CDD" id="cd00959">
    <property type="entry name" value="DeoC"/>
    <property type="match status" value="1"/>
</dbReference>
<dbReference type="InterPro" id="IPR002915">
    <property type="entry name" value="DeoC/FbaB/LacD_aldolase"/>
</dbReference>
<dbReference type="GO" id="GO:0005737">
    <property type="term" value="C:cytoplasm"/>
    <property type="evidence" value="ECO:0007669"/>
    <property type="project" value="UniProtKB-SubCell"/>
</dbReference>
<dbReference type="InterPro" id="IPR011343">
    <property type="entry name" value="DeoC"/>
</dbReference>
<feature type="active site" description="Schiff-base intermediate with acetaldehyde" evidence="7">
    <location>
        <position position="155"/>
    </location>
</feature>
<keyword evidence="3 7" id="KW-0456">Lyase</keyword>
<dbReference type="InterPro" id="IPR028581">
    <property type="entry name" value="DeoC_typeI"/>
</dbReference>